<reference evidence="1 2" key="1">
    <citation type="submission" date="2012-10" db="EMBL/GenBank/DDBJ databases">
        <title>Genome sequence of Vibrio Cholerae HENC-02.</title>
        <authorList>
            <person name="Eppinger M."/>
            <person name="Hasan N.A."/>
            <person name="Sengamalay N."/>
            <person name="Hine E."/>
            <person name="Su Q."/>
            <person name="Daugherty S.C."/>
            <person name="Young S."/>
            <person name="Sadzewicz L."/>
            <person name="Tallon L."/>
            <person name="Cebula T.A."/>
            <person name="Ravel J."/>
            <person name="Colwell R.R."/>
        </authorList>
    </citation>
    <scope>NUCLEOTIDE SEQUENCE [LARGE SCALE GENOMIC DNA]</scope>
    <source>
        <strain evidence="1 2">HENC-02</strain>
    </source>
</reference>
<dbReference type="Proteomes" id="UP000008367">
    <property type="component" value="Unassembled WGS sequence"/>
</dbReference>
<evidence type="ECO:0000313" key="1">
    <source>
        <dbReference type="EMBL" id="EKM31284.1"/>
    </source>
</evidence>
<sequence>MFAKQSSQITLFFRTYSTKIS</sequence>
<gene>
    <name evidence="1" type="ORF">VCHENC02_3060A</name>
</gene>
<dbReference type="AlphaFoldDB" id="A0A454CY09"/>
<comment type="caution">
    <text evidence="1">The sequence shown here is derived from an EMBL/GenBank/DDBJ whole genome shotgun (WGS) entry which is preliminary data.</text>
</comment>
<organism evidence="1 2">
    <name type="scientific">Vibrio harveyi</name>
    <name type="common">Beneckea harveyi</name>
    <dbReference type="NCBI Taxonomy" id="669"/>
    <lineage>
        <taxon>Bacteria</taxon>
        <taxon>Pseudomonadati</taxon>
        <taxon>Pseudomonadota</taxon>
        <taxon>Gammaproteobacteria</taxon>
        <taxon>Vibrionales</taxon>
        <taxon>Vibrionaceae</taxon>
        <taxon>Vibrio</taxon>
    </lineage>
</organism>
<accession>A0A454CY09</accession>
<feature type="non-terminal residue" evidence="1">
    <location>
        <position position="21"/>
    </location>
</feature>
<evidence type="ECO:0000313" key="2">
    <source>
        <dbReference type="Proteomes" id="UP000008367"/>
    </source>
</evidence>
<name>A0A454CY09_VIBHA</name>
<protein>
    <submittedName>
        <fullName evidence="1">Uncharacterized protein</fullName>
    </submittedName>
</protein>
<dbReference type="EMBL" id="AJSR01001262">
    <property type="protein sequence ID" value="EKM31284.1"/>
    <property type="molecule type" value="Genomic_DNA"/>
</dbReference>
<proteinExistence type="predicted"/>